<evidence type="ECO:0000313" key="5">
    <source>
        <dbReference type="Proteomes" id="UP000812966"/>
    </source>
</evidence>
<feature type="signal peptide" evidence="3">
    <location>
        <begin position="1"/>
        <end position="22"/>
    </location>
</feature>
<keyword evidence="2" id="KW-0472">Membrane</keyword>
<dbReference type="Proteomes" id="UP000812966">
    <property type="component" value="Unassembled WGS sequence"/>
</dbReference>
<dbReference type="PANTHER" id="PTHR16021:SF23">
    <property type="entry name" value="FI18411P1-RELATED"/>
    <property type="match status" value="1"/>
</dbReference>
<keyword evidence="2" id="KW-1133">Transmembrane helix</keyword>
<feature type="compositionally biased region" description="Low complexity" evidence="1">
    <location>
        <begin position="492"/>
        <end position="511"/>
    </location>
</feature>
<proteinExistence type="predicted"/>
<dbReference type="AlphaFoldDB" id="A0A8K0JRP7"/>
<feature type="compositionally biased region" description="Basic and acidic residues" evidence="1">
    <location>
        <begin position="410"/>
        <end position="425"/>
    </location>
</feature>
<dbReference type="EMBL" id="JABELV010000004">
    <property type="protein sequence ID" value="KAG7575415.1"/>
    <property type="molecule type" value="Genomic_DNA"/>
</dbReference>
<evidence type="ECO:0000256" key="1">
    <source>
        <dbReference type="SAM" id="MobiDB-lite"/>
    </source>
</evidence>
<keyword evidence="2" id="KW-0812">Transmembrane</keyword>
<organism evidence="4 5">
    <name type="scientific">Filobasidium floriforme</name>
    <dbReference type="NCBI Taxonomy" id="5210"/>
    <lineage>
        <taxon>Eukaryota</taxon>
        <taxon>Fungi</taxon>
        <taxon>Dikarya</taxon>
        <taxon>Basidiomycota</taxon>
        <taxon>Agaricomycotina</taxon>
        <taxon>Tremellomycetes</taxon>
        <taxon>Filobasidiales</taxon>
        <taxon>Filobasidiaceae</taxon>
        <taxon>Filobasidium</taxon>
    </lineage>
</organism>
<feature type="region of interest" description="Disordered" evidence="1">
    <location>
        <begin position="455"/>
        <end position="684"/>
    </location>
</feature>
<evidence type="ECO:0000256" key="2">
    <source>
        <dbReference type="SAM" id="Phobius"/>
    </source>
</evidence>
<feature type="chain" id="PRO_5035445566" evidence="3">
    <location>
        <begin position="23"/>
        <end position="684"/>
    </location>
</feature>
<keyword evidence="3" id="KW-0732">Signal</keyword>
<sequence length="684" mass="71027">MRLSVWFLLSSTISITADLARAQSTTTSPSLATSSTAAAGRSTTTTAPTITGSSASPAATNTKVAVVFDSIPNSLYACAGVKFTWTLPADLSPAARSELIDLFITNENIDQAIPAGGSGSSSSSASSSPAASSTASSVSRASSSAIASTSSARPTTSSTSARPSSTSISTSAAALTTSTTAARSTASQAARGLSVPRAHQHSPRFMSPRAIPSGSKIINKNITLVTASSNAYNYPQIVLPLGRYVIYATEHGNGDEVLGTSAPFTVLNGANPTCLNSTDIEPDPAGADGGGGSSSGASGGTIAGVVIGAIVGTLILAFVAFWFWRKRQRKSLWLSQSSRRMFDGRDREAGWKGIFSSALGGRSKRDSQRSSARGFNNEQEISGPMGVITPASTTSSNWRSPTEVAGQTRPSDEVEGKGSGDEEKYGMGIYNPTGAAQRGDDRGIELTRLQLGAPLDTGVGLNIPVLNKGQNQDVPKRLSRAGLPPPSSYDNSGSTAGSSTSPSSTTSPSQSWNAHSYPFDPERDQRERDRAYHPDDYTLSTPSSGRHPAVTGLQRNASVASTTLGSGAGIGRSLSNKRHSTGLASSMKRKPVPTMGDGSPTMEGRPPRLDDFGRGESTEEMLSEQKAGKSQGGPQHDRMSRQSSAGSLAVSTSEGTIRPGQGRENNSRRSSFLLMPDKPLDQED</sequence>
<gene>
    <name evidence="4" type="ORF">FFLO_00405</name>
</gene>
<evidence type="ECO:0000256" key="3">
    <source>
        <dbReference type="SAM" id="SignalP"/>
    </source>
</evidence>
<feature type="compositionally biased region" description="Polar residues" evidence="1">
    <location>
        <begin position="390"/>
        <end position="400"/>
    </location>
</feature>
<feature type="compositionally biased region" description="Basic and acidic residues" evidence="1">
    <location>
        <begin position="605"/>
        <end position="617"/>
    </location>
</feature>
<feature type="region of interest" description="Disordered" evidence="1">
    <location>
        <begin position="114"/>
        <end position="212"/>
    </location>
</feature>
<feature type="compositionally biased region" description="Low complexity" evidence="1">
    <location>
        <begin position="114"/>
        <end position="190"/>
    </location>
</feature>
<feature type="compositionally biased region" description="Polar residues" evidence="1">
    <location>
        <begin position="553"/>
        <end position="565"/>
    </location>
</feature>
<keyword evidence="5" id="KW-1185">Reference proteome</keyword>
<reference evidence="4" key="1">
    <citation type="submission" date="2020-04" db="EMBL/GenBank/DDBJ databases">
        <title>Analysis of mating type loci in Filobasidium floriforme.</title>
        <authorList>
            <person name="Nowrousian M."/>
        </authorList>
    </citation>
    <scope>NUCLEOTIDE SEQUENCE</scope>
    <source>
        <strain evidence="4">CBS 6242</strain>
    </source>
</reference>
<feature type="region of interest" description="Disordered" evidence="1">
    <location>
        <begin position="357"/>
        <end position="439"/>
    </location>
</feature>
<feature type="transmembrane region" description="Helical" evidence="2">
    <location>
        <begin position="302"/>
        <end position="324"/>
    </location>
</feature>
<comment type="caution">
    <text evidence="4">The sequence shown here is derived from an EMBL/GenBank/DDBJ whole genome shotgun (WGS) entry which is preliminary data.</text>
</comment>
<feature type="compositionally biased region" description="Polar residues" evidence="1">
    <location>
        <begin position="369"/>
        <end position="380"/>
    </location>
</feature>
<dbReference type="InterPro" id="IPR052660">
    <property type="entry name" value="Erythrocyte_Invasion_ImmMod"/>
</dbReference>
<name>A0A8K0JRP7_9TREE</name>
<evidence type="ECO:0000313" key="4">
    <source>
        <dbReference type="EMBL" id="KAG7575415.1"/>
    </source>
</evidence>
<feature type="compositionally biased region" description="Basic and acidic residues" evidence="1">
    <location>
        <begin position="520"/>
        <end position="536"/>
    </location>
</feature>
<feature type="region of interest" description="Disordered" evidence="1">
    <location>
        <begin position="30"/>
        <end position="56"/>
    </location>
</feature>
<dbReference type="CDD" id="cd12087">
    <property type="entry name" value="TM_EGFR-like"/>
    <property type="match status" value="1"/>
</dbReference>
<protein>
    <submittedName>
        <fullName evidence="4">Uncharacterized protein</fullName>
    </submittedName>
</protein>
<dbReference type="PANTHER" id="PTHR16021">
    <property type="entry name" value="MANSC DOMAIN CONTAINING PROTEIN 1"/>
    <property type="match status" value="1"/>
</dbReference>
<feature type="compositionally biased region" description="Polar residues" evidence="1">
    <location>
        <begin position="641"/>
        <end position="655"/>
    </location>
</feature>
<accession>A0A8K0JRP7</accession>